<keyword evidence="3" id="KW-1185">Reference proteome</keyword>
<evidence type="ECO:0000256" key="1">
    <source>
        <dbReference type="SAM" id="Phobius"/>
    </source>
</evidence>
<name>A0A1S7TND0_9HYPH</name>
<accession>A0A1S7TND0</accession>
<sequence length="125" mass="13336">MVDLPALIATLILLVLSAFQIALAAGAPLGHFAWGGHHRVLPVRQRTASVSALAIYALVVSFVAQSAGWTTIWPEGWIEPTLWIITCYLAVSVGLNAMSKSRAERLVMTPVAAVLTALFLTLVLS</sequence>
<dbReference type="AlphaFoldDB" id="A0A1S7TND0"/>
<protein>
    <recommendedName>
        <fullName evidence="4">Integral membrane protein</fullName>
    </recommendedName>
</protein>
<reference evidence="2" key="1">
    <citation type="submission" date="2016-01" db="EMBL/GenBank/DDBJ databases">
        <authorList>
            <person name="Regsiter A."/>
            <person name="william w."/>
        </authorList>
    </citation>
    <scope>NUCLEOTIDE SEQUENCE</scope>
    <source>
        <strain evidence="2">NCPPB 1641</strain>
    </source>
</reference>
<evidence type="ECO:0000313" key="3">
    <source>
        <dbReference type="Proteomes" id="UP000192140"/>
    </source>
</evidence>
<feature type="transmembrane region" description="Helical" evidence="1">
    <location>
        <begin position="105"/>
        <end position="124"/>
    </location>
</feature>
<organism evidence="2 3">
    <name type="scientific">Agrobacterium deltaense NCPPB 1641</name>
    <dbReference type="NCBI Taxonomy" id="1183425"/>
    <lineage>
        <taxon>Bacteria</taxon>
        <taxon>Pseudomonadati</taxon>
        <taxon>Pseudomonadota</taxon>
        <taxon>Alphaproteobacteria</taxon>
        <taxon>Hyphomicrobiales</taxon>
        <taxon>Rhizobiaceae</taxon>
        <taxon>Rhizobium/Agrobacterium group</taxon>
        <taxon>Agrobacterium</taxon>
    </lineage>
</organism>
<evidence type="ECO:0000313" key="2">
    <source>
        <dbReference type="EMBL" id="CVI56102.1"/>
    </source>
</evidence>
<feature type="transmembrane region" description="Helical" evidence="1">
    <location>
        <begin position="48"/>
        <end position="69"/>
    </location>
</feature>
<keyword evidence="1" id="KW-0472">Membrane</keyword>
<dbReference type="Proteomes" id="UP000192140">
    <property type="component" value="Unassembled WGS sequence"/>
</dbReference>
<keyword evidence="1" id="KW-0812">Transmembrane</keyword>
<proteinExistence type="predicted"/>
<dbReference type="EMBL" id="FCNP01000019">
    <property type="protein sequence ID" value="CVI56102.1"/>
    <property type="molecule type" value="Genomic_DNA"/>
</dbReference>
<comment type="caution">
    <text evidence="2">The sequence shown here is derived from an EMBL/GenBank/DDBJ whole genome shotgun (WGS) entry which is preliminary data.</text>
</comment>
<feature type="transmembrane region" description="Helical" evidence="1">
    <location>
        <begin position="81"/>
        <end position="99"/>
    </location>
</feature>
<gene>
    <name evidence="2" type="ORF">AGR7A_Cc260023</name>
</gene>
<dbReference type="RefSeq" id="WP_080852560.1">
    <property type="nucleotide sequence ID" value="NZ_LT009775.1"/>
</dbReference>
<keyword evidence="1" id="KW-1133">Transmembrane helix</keyword>
<evidence type="ECO:0008006" key="4">
    <source>
        <dbReference type="Google" id="ProtNLM"/>
    </source>
</evidence>